<dbReference type="PROSITE" id="PS00198">
    <property type="entry name" value="4FE4S_FER_1"/>
    <property type="match status" value="2"/>
</dbReference>
<evidence type="ECO:0000256" key="2">
    <source>
        <dbReference type="ARBA" id="ARBA00023004"/>
    </source>
</evidence>
<dbReference type="RefSeq" id="WP_117530923.1">
    <property type="nucleotide sequence ID" value="NZ_JBKUNB010000036.1"/>
</dbReference>
<comment type="caution">
    <text evidence="5">The sequence shown here is derived from an EMBL/GenBank/DDBJ whole genome shotgun (WGS) entry which is preliminary data.</text>
</comment>
<dbReference type="Pfam" id="PF04432">
    <property type="entry name" value="FrhB_FdhB_C"/>
    <property type="match status" value="1"/>
</dbReference>
<keyword evidence="2" id="KW-0408">Iron</keyword>
<keyword evidence="3" id="KW-0411">Iron-sulfur</keyword>
<evidence type="ECO:0000259" key="4">
    <source>
        <dbReference type="PROSITE" id="PS51379"/>
    </source>
</evidence>
<organism evidence="5 6">
    <name type="scientific">Eisenbergiella massiliensis</name>
    <dbReference type="NCBI Taxonomy" id="1720294"/>
    <lineage>
        <taxon>Bacteria</taxon>
        <taxon>Bacillati</taxon>
        <taxon>Bacillota</taxon>
        <taxon>Clostridia</taxon>
        <taxon>Lachnospirales</taxon>
        <taxon>Lachnospiraceae</taxon>
        <taxon>Eisenbergiella</taxon>
    </lineage>
</organism>
<evidence type="ECO:0000313" key="5">
    <source>
        <dbReference type="EMBL" id="RGE71161.1"/>
    </source>
</evidence>
<proteinExistence type="predicted"/>
<protein>
    <submittedName>
        <fullName evidence="5">4Fe-4S dicluster domain-containing protein</fullName>
    </submittedName>
</protein>
<evidence type="ECO:0000256" key="3">
    <source>
        <dbReference type="ARBA" id="ARBA00023014"/>
    </source>
</evidence>
<gene>
    <name evidence="5" type="ORF">DWY69_13245</name>
</gene>
<dbReference type="InterPro" id="IPR007525">
    <property type="entry name" value="FrhB_FdhB_C"/>
</dbReference>
<sequence>MIDNREKHKCCGCTACYSICPQNAIKMEFDEEGFLYPVVNKKNCKHCGLCEKVCPYTVLTKEENCSTCVAIQNKNDNRRNISTAGGAFSLIADYILQHNGIVYAVGYSEMVVCHKKCTEQDQLRELCGSKYVQSTLNETFKEIKTHLKIGKFVLFVGTPCQAHGLKRYIGESPNLIIIDLLCLGTSSPGLFSKWIDYLNQKYDSKVSYVRFRDKSYGYAVPNIRVQFSNGKIIEQSYDAKVHSNMFFKHFYDVRPSCYQCVYREKPRVSDFTIGDCVNIGQFNKTMDDNKGTTRMWIHTERGMQIFKELTFQMRVTSIINTCNNICGGGNQIPLPPDRREFFNDSIRLSYAQLIKLYEPNSLKKMGINMFRRIINHLPRVISTHISKGLRLKQAKRSDMRVELATRVQKEMKNEFD</sequence>
<dbReference type="PANTHER" id="PTHR43193:SF2">
    <property type="entry name" value="POLYFERREDOXIN PROTEIN FWDF"/>
    <property type="match status" value="1"/>
</dbReference>
<dbReference type="Pfam" id="PF12838">
    <property type="entry name" value="Fer4_7"/>
    <property type="match status" value="1"/>
</dbReference>
<dbReference type="Gene3D" id="3.30.70.20">
    <property type="match status" value="1"/>
</dbReference>
<dbReference type="GO" id="GO:0046872">
    <property type="term" value="F:metal ion binding"/>
    <property type="evidence" value="ECO:0007669"/>
    <property type="project" value="UniProtKB-KW"/>
</dbReference>
<name>A0A3E3IWA3_9FIRM</name>
<dbReference type="AlphaFoldDB" id="A0A3E3IWA3"/>
<feature type="domain" description="4Fe-4S ferredoxin-type" evidence="4">
    <location>
        <begin position="1"/>
        <end position="30"/>
    </location>
</feature>
<dbReference type="GO" id="GO:0051536">
    <property type="term" value="F:iron-sulfur cluster binding"/>
    <property type="evidence" value="ECO:0007669"/>
    <property type="project" value="UniProtKB-KW"/>
</dbReference>
<reference evidence="5 6" key="1">
    <citation type="submission" date="2018-08" db="EMBL/GenBank/DDBJ databases">
        <title>A genome reference for cultivated species of the human gut microbiota.</title>
        <authorList>
            <person name="Zou Y."/>
            <person name="Xue W."/>
            <person name="Luo G."/>
        </authorList>
    </citation>
    <scope>NUCLEOTIDE SEQUENCE [LARGE SCALE GENOMIC DNA]</scope>
    <source>
        <strain evidence="5 6">AF26-4BH</strain>
    </source>
</reference>
<feature type="domain" description="4Fe-4S ferredoxin-type" evidence="4">
    <location>
        <begin position="35"/>
        <end position="64"/>
    </location>
</feature>
<dbReference type="PANTHER" id="PTHR43193">
    <property type="match status" value="1"/>
</dbReference>
<dbReference type="SUPFAM" id="SSF54862">
    <property type="entry name" value="4Fe-4S ferredoxins"/>
    <property type="match status" value="1"/>
</dbReference>
<evidence type="ECO:0000313" key="6">
    <source>
        <dbReference type="Proteomes" id="UP000261166"/>
    </source>
</evidence>
<dbReference type="EMBL" id="QVLU01000011">
    <property type="protein sequence ID" value="RGE71161.1"/>
    <property type="molecule type" value="Genomic_DNA"/>
</dbReference>
<dbReference type="PROSITE" id="PS51379">
    <property type="entry name" value="4FE4S_FER_2"/>
    <property type="match status" value="2"/>
</dbReference>
<accession>A0A3E3IWA3</accession>
<evidence type="ECO:0000256" key="1">
    <source>
        <dbReference type="ARBA" id="ARBA00022723"/>
    </source>
</evidence>
<dbReference type="InterPro" id="IPR052977">
    <property type="entry name" value="Polyferredoxin-like_ET"/>
</dbReference>
<keyword evidence="1" id="KW-0479">Metal-binding</keyword>
<dbReference type="OrthoDB" id="430408at2"/>
<dbReference type="Proteomes" id="UP000261166">
    <property type="component" value="Unassembled WGS sequence"/>
</dbReference>
<dbReference type="InterPro" id="IPR017896">
    <property type="entry name" value="4Fe4S_Fe-S-bd"/>
</dbReference>
<dbReference type="InterPro" id="IPR017900">
    <property type="entry name" value="4Fe4S_Fe_S_CS"/>
</dbReference>